<sequence>MHWAFKWGWNCKKIRLLENKAHYRYGAVKNSKQLTDY</sequence>
<dbReference type="EMBL" id="FNQC01000001">
    <property type="protein sequence ID" value="SDY52719.1"/>
    <property type="molecule type" value="Genomic_DNA"/>
</dbReference>
<keyword evidence="2" id="KW-1185">Reference proteome</keyword>
<accession>A0A1H3KKX7</accession>
<gene>
    <name evidence="1" type="ORF">SAMN05444412_101428</name>
</gene>
<protein>
    <submittedName>
        <fullName evidence="1">Uncharacterized protein</fullName>
    </submittedName>
</protein>
<organism evidence="1 2">
    <name type="scientific">Rhodonellum ikkaensis</name>
    <dbReference type="NCBI Taxonomy" id="336829"/>
    <lineage>
        <taxon>Bacteria</taxon>
        <taxon>Pseudomonadati</taxon>
        <taxon>Bacteroidota</taxon>
        <taxon>Cytophagia</taxon>
        <taxon>Cytophagales</taxon>
        <taxon>Cytophagaceae</taxon>
        <taxon>Rhodonellum</taxon>
    </lineage>
</organism>
<name>A0A1H3KKX7_9BACT</name>
<evidence type="ECO:0000313" key="1">
    <source>
        <dbReference type="EMBL" id="SDY52719.1"/>
    </source>
</evidence>
<evidence type="ECO:0000313" key="2">
    <source>
        <dbReference type="Proteomes" id="UP000199663"/>
    </source>
</evidence>
<comment type="caution">
    <text evidence="1">The sequence shown here is derived from an EMBL/GenBank/DDBJ whole genome shotgun (WGS) entry which is preliminary data.</text>
</comment>
<dbReference type="Proteomes" id="UP000199663">
    <property type="component" value="Unassembled WGS sequence"/>
</dbReference>
<proteinExistence type="predicted"/>
<reference evidence="1 2" key="1">
    <citation type="submission" date="2016-10" db="EMBL/GenBank/DDBJ databases">
        <authorList>
            <person name="Varghese N."/>
            <person name="Submissions S."/>
        </authorList>
    </citation>
    <scope>NUCLEOTIDE SEQUENCE [LARGE SCALE GENOMIC DNA]</scope>
    <source>
        <strain evidence="1 2">DSM 17997</strain>
    </source>
</reference>